<name>A0ABR1SQ09_9PEZI</name>
<keyword evidence="4" id="KW-1185">Reference proteome</keyword>
<dbReference type="Proteomes" id="UP001396898">
    <property type="component" value="Unassembled WGS sequence"/>
</dbReference>
<comment type="caution">
    <text evidence="3">The sequence shown here is derived from an EMBL/GenBank/DDBJ whole genome shotgun (WGS) entry which is preliminary data.</text>
</comment>
<feature type="domain" description="Serine/threonine specific protein phosphatases" evidence="2">
    <location>
        <begin position="22"/>
        <end position="27"/>
    </location>
</feature>
<evidence type="ECO:0000313" key="3">
    <source>
        <dbReference type="EMBL" id="KAK8036421.1"/>
    </source>
</evidence>
<protein>
    <recommendedName>
        <fullName evidence="2">Serine/threonine specific protein phosphatases domain-containing protein</fullName>
    </recommendedName>
</protein>
<gene>
    <name evidence="3" type="ORF">PG991_001558</name>
</gene>
<keyword evidence="1" id="KW-1133">Transmembrane helix</keyword>
<feature type="transmembrane region" description="Helical" evidence="1">
    <location>
        <begin position="29"/>
        <end position="51"/>
    </location>
</feature>
<keyword evidence="1" id="KW-0472">Membrane</keyword>
<evidence type="ECO:0000313" key="4">
    <source>
        <dbReference type="Proteomes" id="UP001396898"/>
    </source>
</evidence>
<organism evidence="3 4">
    <name type="scientific">Apiospora marii</name>
    <dbReference type="NCBI Taxonomy" id="335849"/>
    <lineage>
        <taxon>Eukaryota</taxon>
        <taxon>Fungi</taxon>
        <taxon>Dikarya</taxon>
        <taxon>Ascomycota</taxon>
        <taxon>Pezizomycotina</taxon>
        <taxon>Sordariomycetes</taxon>
        <taxon>Xylariomycetidae</taxon>
        <taxon>Amphisphaeriales</taxon>
        <taxon>Apiosporaceae</taxon>
        <taxon>Apiospora</taxon>
    </lineage>
</organism>
<dbReference type="InterPro" id="IPR006186">
    <property type="entry name" value="Ser/Thr-sp_prot-phosphatase"/>
</dbReference>
<evidence type="ECO:0000259" key="2">
    <source>
        <dbReference type="PROSITE" id="PS00125"/>
    </source>
</evidence>
<accession>A0ABR1SQ09</accession>
<reference evidence="3 4" key="1">
    <citation type="submission" date="2023-01" db="EMBL/GenBank/DDBJ databases">
        <title>Analysis of 21 Apiospora genomes using comparative genomics revels a genus with tremendous synthesis potential of carbohydrate active enzymes and secondary metabolites.</title>
        <authorList>
            <person name="Sorensen T."/>
        </authorList>
    </citation>
    <scope>NUCLEOTIDE SEQUENCE [LARGE SCALE GENOMIC DNA]</scope>
    <source>
        <strain evidence="3 4">CBS 20057</strain>
    </source>
</reference>
<sequence>MFVVELRPLALAIAVPNVVPQLRGNHEPLHLVALTVGLAVVAFASSMLFVADVDPVMRTDAAYVDIAALRRAFGGCWRCQAATGTGDEEGEEAPLKNALQVDHLEGVLSRSVYCPKSQ</sequence>
<evidence type="ECO:0000256" key="1">
    <source>
        <dbReference type="SAM" id="Phobius"/>
    </source>
</evidence>
<keyword evidence="1" id="KW-0812">Transmembrane</keyword>
<dbReference type="PROSITE" id="PS00125">
    <property type="entry name" value="SER_THR_PHOSPHATASE"/>
    <property type="match status" value="1"/>
</dbReference>
<proteinExistence type="predicted"/>
<dbReference type="EMBL" id="JAQQWI010000004">
    <property type="protein sequence ID" value="KAK8036421.1"/>
    <property type="molecule type" value="Genomic_DNA"/>
</dbReference>